<comment type="caution">
    <text evidence="1">The sequence shown here is derived from an EMBL/GenBank/DDBJ whole genome shotgun (WGS) entry which is preliminary data.</text>
</comment>
<dbReference type="Proteomes" id="UP000821865">
    <property type="component" value="Chromosome 3"/>
</dbReference>
<reference evidence="1" key="1">
    <citation type="submission" date="2020-05" db="EMBL/GenBank/DDBJ databases">
        <title>Large-scale comparative analyses of tick genomes elucidate their genetic diversity and vector capacities.</title>
        <authorList>
            <person name="Jia N."/>
            <person name="Wang J."/>
            <person name="Shi W."/>
            <person name="Du L."/>
            <person name="Sun Y."/>
            <person name="Zhan W."/>
            <person name="Jiang J."/>
            <person name="Wang Q."/>
            <person name="Zhang B."/>
            <person name="Ji P."/>
            <person name="Sakyi L.B."/>
            <person name="Cui X."/>
            <person name="Yuan T."/>
            <person name="Jiang B."/>
            <person name="Yang W."/>
            <person name="Lam T.T.-Y."/>
            <person name="Chang Q."/>
            <person name="Ding S."/>
            <person name="Wang X."/>
            <person name="Zhu J."/>
            <person name="Ruan X."/>
            <person name="Zhao L."/>
            <person name="Wei J."/>
            <person name="Que T."/>
            <person name="Du C."/>
            <person name="Cheng J."/>
            <person name="Dai P."/>
            <person name="Han X."/>
            <person name="Huang E."/>
            <person name="Gao Y."/>
            <person name="Liu J."/>
            <person name="Shao H."/>
            <person name="Ye R."/>
            <person name="Li L."/>
            <person name="Wei W."/>
            <person name="Wang X."/>
            <person name="Wang C."/>
            <person name="Yang T."/>
            <person name="Huo Q."/>
            <person name="Li W."/>
            <person name="Guo W."/>
            <person name="Chen H."/>
            <person name="Zhou L."/>
            <person name="Ni X."/>
            <person name="Tian J."/>
            <person name="Zhou Y."/>
            <person name="Sheng Y."/>
            <person name="Liu T."/>
            <person name="Pan Y."/>
            <person name="Xia L."/>
            <person name="Li J."/>
            <person name="Zhao F."/>
            <person name="Cao W."/>
        </authorList>
    </citation>
    <scope>NUCLEOTIDE SEQUENCE</scope>
    <source>
        <strain evidence="1">Dsil-2018</strain>
    </source>
</reference>
<accession>A0ACB8D5M2</accession>
<evidence type="ECO:0000313" key="2">
    <source>
        <dbReference type="Proteomes" id="UP000821865"/>
    </source>
</evidence>
<organism evidence="1 2">
    <name type="scientific">Dermacentor silvarum</name>
    <name type="common">Tick</name>
    <dbReference type="NCBI Taxonomy" id="543639"/>
    <lineage>
        <taxon>Eukaryota</taxon>
        <taxon>Metazoa</taxon>
        <taxon>Ecdysozoa</taxon>
        <taxon>Arthropoda</taxon>
        <taxon>Chelicerata</taxon>
        <taxon>Arachnida</taxon>
        <taxon>Acari</taxon>
        <taxon>Parasitiformes</taxon>
        <taxon>Ixodida</taxon>
        <taxon>Ixodoidea</taxon>
        <taxon>Ixodidae</taxon>
        <taxon>Rhipicephalinae</taxon>
        <taxon>Dermacentor</taxon>
    </lineage>
</organism>
<dbReference type="EMBL" id="CM023472">
    <property type="protein sequence ID" value="KAH7959722.1"/>
    <property type="molecule type" value="Genomic_DNA"/>
</dbReference>
<protein>
    <submittedName>
        <fullName evidence="1">Uncharacterized protein</fullName>
    </submittedName>
</protein>
<name>A0ACB8D5M2_DERSI</name>
<proteinExistence type="predicted"/>
<keyword evidence="2" id="KW-1185">Reference proteome</keyword>
<evidence type="ECO:0000313" key="1">
    <source>
        <dbReference type="EMBL" id="KAH7959722.1"/>
    </source>
</evidence>
<sequence length="436" mass="49462">MAFRRGAKEMKKQSYYVWFLGAKESRGLRGLEYIGPVLRFLLEREREVEPPKVTLQVSGKGIKMVQNIARGVRGKMEQVKHLIPQHAVTCVHQDGDLVCCILLLYNPVTRCPVHVHVYRCDSSETATMLRQQLQQLVERPDNQTKFREIEHRLAAKGLLREHSFHNHHHHHHPGPPRMPSDGRTEDGSEDRSDVSEEEEEGLATSPPRRPAAVLPAPVRGAASVGSATSSDRMASLYASLAAELREKLSNPERGPLLLPPKDYGTVCKRSSARPEGGSKSSSGIGSDELLPRELDSSSDEEWPAHHQHQKREQRRNRRPVSFPAAAAAAATVFGAPQQKQRQPHPPHRQIQTPQPYRNGQVPQQQRPFSQQQQHPPSHRQSASSRQMVVPESRAYPQHHQQQQQPQPEPLRQHNQKRSRDYRHSFVEPSTRRPLPL</sequence>
<gene>
    <name evidence="1" type="ORF">HPB49_013312</name>
</gene>